<comment type="subcellular location">
    <subcellularLocation>
        <location evidence="1">Secreted</location>
    </subcellularLocation>
</comment>
<keyword evidence="4" id="KW-0732">Signal</keyword>
<dbReference type="PANTHER" id="PTHR21066:SF3">
    <property type="entry name" value="IP02236P"/>
    <property type="match status" value="1"/>
</dbReference>
<reference evidence="5" key="1">
    <citation type="journal article" date="2015" name="PLoS ONE">
        <title>Molecular Characterization and Expression Profiling of Odorant-Binding Proteins in Apolygus lucorum.</title>
        <authorList>
            <person name="Yuan H.B."/>
            <person name="Ding Y.X."/>
            <person name="Gu S.H."/>
            <person name="Sun L."/>
            <person name="Zhu X.Q."/>
            <person name="Liu H.W."/>
            <person name="Dhiloo K.H."/>
            <person name="Zhang Y.J."/>
            <person name="Guo Y.Y."/>
        </authorList>
    </citation>
    <scope>NUCLEOTIDE SEQUENCE</scope>
    <source>
        <tissue evidence="5">Antenna</tissue>
    </source>
</reference>
<keyword evidence="3" id="KW-0964">Secreted</keyword>
<proteinExistence type="evidence at transcript level"/>
<evidence type="ECO:0000256" key="2">
    <source>
        <dbReference type="ARBA" id="ARBA00008098"/>
    </source>
</evidence>
<dbReference type="AlphaFoldDB" id="A0A2Z5EM66"/>
<feature type="signal peptide" evidence="4">
    <location>
        <begin position="1"/>
        <end position="17"/>
    </location>
</feature>
<accession>A0A2Z5EM66</accession>
<dbReference type="Gene3D" id="1.10.238.270">
    <property type="match status" value="1"/>
</dbReference>
<name>A0A2Z5EM66_9HEMI</name>
<evidence type="ECO:0000256" key="4">
    <source>
        <dbReference type="SAM" id="SignalP"/>
    </source>
</evidence>
<gene>
    <name evidence="5" type="primary">OBP13</name>
</gene>
<organism evidence="5">
    <name type="scientific">Tropidothorax elegans</name>
    <dbReference type="NCBI Taxonomy" id="2233830"/>
    <lineage>
        <taxon>Eukaryota</taxon>
        <taxon>Metazoa</taxon>
        <taxon>Ecdysozoa</taxon>
        <taxon>Arthropoda</taxon>
        <taxon>Hexapoda</taxon>
        <taxon>Insecta</taxon>
        <taxon>Pterygota</taxon>
        <taxon>Neoptera</taxon>
        <taxon>Paraneoptera</taxon>
        <taxon>Hemiptera</taxon>
        <taxon>Heteroptera</taxon>
        <taxon>Panheteroptera</taxon>
        <taxon>Pentatomomorpha</taxon>
        <taxon>Lygaeoidea</taxon>
        <taxon>Lygaeidae</taxon>
        <taxon>Lygaeinae</taxon>
        <taxon>Tropidothorax</taxon>
    </lineage>
</organism>
<evidence type="ECO:0000313" key="5">
    <source>
        <dbReference type="EMBL" id="AXB87328.1"/>
    </source>
</evidence>
<dbReference type="InterPro" id="IPR036728">
    <property type="entry name" value="PBP_GOBP_sf"/>
</dbReference>
<dbReference type="Pfam" id="PF01395">
    <property type="entry name" value="PBP_GOBP"/>
    <property type="match status" value="1"/>
</dbReference>
<protein>
    <submittedName>
        <fullName evidence="5">Odorant-binding protein 13</fullName>
    </submittedName>
</protein>
<dbReference type="GO" id="GO:0005549">
    <property type="term" value="F:odorant binding"/>
    <property type="evidence" value="ECO:0007669"/>
    <property type="project" value="InterPro"/>
</dbReference>
<dbReference type="SUPFAM" id="SSF47565">
    <property type="entry name" value="Insect pheromone/odorant-binding proteins"/>
    <property type="match status" value="1"/>
</dbReference>
<feature type="chain" id="PRO_5016443141" evidence="4">
    <location>
        <begin position="18"/>
        <end position="175"/>
    </location>
</feature>
<evidence type="ECO:0000256" key="1">
    <source>
        <dbReference type="ARBA" id="ARBA00004613"/>
    </source>
</evidence>
<evidence type="ECO:0000256" key="3">
    <source>
        <dbReference type="ARBA" id="ARBA00022525"/>
    </source>
</evidence>
<reference evidence="5" key="2">
    <citation type="submission" date="2017-08" db="EMBL/GenBank/DDBJ databases">
        <authorList>
            <person name="de Groot N.N."/>
        </authorList>
    </citation>
    <scope>NUCLEOTIDE SEQUENCE</scope>
    <source>
        <tissue evidence="5">Antenna</tissue>
    </source>
</reference>
<comment type="similarity">
    <text evidence="2">Belongs to the PBP/GOBP family.</text>
</comment>
<dbReference type="InterPro" id="IPR052295">
    <property type="entry name" value="Odorant-binding_protein"/>
</dbReference>
<dbReference type="EMBL" id="MF593910">
    <property type="protein sequence ID" value="AXB87328.1"/>
    <property type="molecule type" value="mRNA"/>
</dbReference>
<sequence>MLLALSSVLLIAALASGETIDCTKEQTTNPYSCCPVPMELLTYGNAEKQQEIADKCLKSFPDLPNIKDKKESMEVTKCYMECFLNGTGLLDNERKLNSSAFEALLPEGNPWKEMVKKSLPTCMEKTETKEKSKCKAFYTTNCVVLDLIAECPKEFWQESAECNELVNYLKNCESQ</sequence>
<dbReference type="InterPro" id="IPR006170">
    <property type="entry name" value="PBP/GOBP"/>
</dbReference>
<dbReference type="PANTHER" id="PTHR21066">
    <property type="entry name" value="ODORANT-BINDING PROTEIN 59A-RELATED"/>
    <property type="match status" value="1"/>
</dbReference>
<dbReference type="GO" id="GO:0005576">
    <property type="term" value="C:extracellular region"/>
    <property type="evidence" value="ECO:0007669"/>
    <property type="project" value="UniProtKB-SubCell"/>
</dbReference>